<feature type="domain" description="Oxidoreductase molybdopterin-binding" evidence="2">
    <location>
        <begin position="246"/>
        <end position="378"/>
    </location>
</feature>
<dbReference type="PRINTS" id="PR00407">
    <property type="entry name" value="EUMOPTERIN"/>
</dbReference>
<reference evidence="3" key="1">
    <citation type="submission" date="2021-04" db="EMBL/GenBank/DDBJ databases">
        <authorList>
            <person name="Hartkoorn R.C."/>
            <person name="Beaudoing E."/>
            <person name="Hot D."/>
        </authorList>
    </citation>
    <scope>NUCLEOTIDE SEQUENCE</scope>
    <source>
        <strain evidence="3">NRRL B-16292</strain>
    </source>
</reference>
<dbReference type="EMBL" id="CP073720">
    <property type="protein sequence ID" value="UWP84555.1"/>
    <property type="molecule type" value="Genomic_DNA"/>
</dbReference>
<dbReference type="InterPro" id="IPR000572">
    <property type="entry name" value="OxRdtase_Mopterin-bd_dom"/>
</dbReference>
<dbReference type="CDD" id="cd00321">
    <property type="entry name" value="SO_family_Moco"/>
    <property type="match status" value="1"/>
</dbReference>
<dbReference type="PANTHER" id="PTHR43032">
    <property type="entry name" value="PROTEIN-METHIONINE-SULFOXIDE REDUCTASE"/>
    <property type="match status" value="1"/>
</dbReference>
<dbReference type="SUPFAM" id="SSF81342">
    <property type="entry name" value="Transmembrane di-heme cytochromes"/>
    <property type="match status" value="1"/>
</dbReference>
<feature type="transmembrane region" description="Helical" evidence="1">
    <location>
        <begin position="185"/>
        <end position="203"/>
    </location>
</feature>
<sequence length="379" mass="40911">MVRAPGTPVTRLRFSSKLRSERATSQLGLALAAAFAICFLTGLLSHAVQHPPQWFFWPSRPVNLYRVTQGLHVATGFAVVPLVSAKLWSVYPRFFVFPPVRNAAHALERLSVAVLVSAALFELVTGILDVAHWYSPMPFAFIAAHYWTAWLVTGAILTHIAVKLPVVRRSLTAVELPERRRDRRAFLGAVAATAGVVTLATVGQTVRPLATVSVLGPRDPRRGPQRLPVNTPAAAAGVLDLIADPGYRLELSGPAGTRRFTPAELAELPQHTVTLPIACVEGWSATAVWTGIRIRDLVELAGGSVEAQVLVESLQRDSAYSSSVIAPVHVADPLSLLALKVNGEVLDADHGYPCRIITASRPGVMQTKWVARIVVGDRP</sequence>
<dbReference type="Pfam" id="PF00174">
    <property type="entry name" value="Oxidored_molyb"/>
    <property type="match status" value="1"/>
</dbReference>
<evidence type="ECO:0000313" key="3">
    <source>
        <dbReference type="EMBL" id="UWP84555.1"/>
    </source>
</evidence>
<keyword evidence="1" id="KW-0812">Transmembrane</keyword>
<dbReference type="SUPFAM" id="SSF56524">
    <property type="entry name" value="Oxidoreductase molybdopterin-binding domain"/>
    <property type="match status" value="1"/>
</dbReference>
<dbReference type="RefSeq" id="WP_259862430.1">
    <property type="nucleotide sequence ID" value="NZ_BAAAST010000140.1"/>
</dbReference>
<organism evidence="3 4">
    <name type="scientific">Dactylosporangium fulvum</name>
    <dbReference type="NCBI Taxonomy" id="53359"/>
    <lineage>
        <taxon>Bacteria</taxon>
        <taxon>Bacillati</taxon>
        <taxon>Actinomycetota</taxon>
        <taxon>Actinomycetes</taxon>
        <taxon>Micromonosporales</taxon>
        <taxon>Micromonosporaceae</taxon>
        <taxon>Dactylosporangium</taxon>
    </lineage>
</organism>
<feature type="transmembrane region" description="Helical" evidence="1">
    <location>
        <begin position="146"/>
        <end position="164"/>
    </location>
</feature>
<name>A0ABY5W588_9ACTN</name>
<protein>
    <submittedName>
        <fullName evidence="3">Molybdopterin-dependent oxidoreductase</fullName>
    </submittedName>
</protein>
<feature type="transmembrane region" description="Helical" evidence="1">
    <location>
        <begin position="71"/>
        <end position="91"/>
    </location>
</feature>
<accession>A0ABY5W588</accession>
<proteinExistence type="predicted"/>
<dbReference type="InterPro" id="IPR008335">
    <property type="entry name" value="Mopterin_OxRdtase_euk"/>
</dbReference>
<dbReference type="InterPro" id="IPR036374">
    <property type="entry name" value="OxRdtase_Mopterin-bd_sf"/>
</dbReference>
<evidence type="ECO:0000259" key="2">
    <source>
        <dbReference type="Pfam" id="PF00174"/>
    </source>
</evidence>
<dbReference type="Gene3D" id="3.90.420.10">
    <property type="entry name" value="Oxidoreductase, molybdopterin-binding domain"/>
    <property type="match status" value="1"/>
</dbReference>
<evidence type="ECO:0000256" key="1">
    <source>
        <dbReference type="SAM" id="Phobius"/>
    </source>
</evidence>
<dbReference type="Proteomes" id="UP001059617">
    <property type="component" value="Chromosome"/>
</dbReference>
<reference evidence="3" key="2">
    <citation type="submission" date="2022-09" db="EMBL/GenBank/DDBJ databases">
        <title>Biosynthetic gene clusters of Dactylosporangioum fulvum.</title>
        <authorList>
            <person name="Caradec T."/>
        </authorList>
    </citation>
    <scope>NUCLEOTIDE SEQUENCE</scope>
    <source>
        <strain evidence="3">NRRL B-16292</strain>
    </source>
</reference>
<gene>
    <name evidence="3" type="ORF">Dfulv_10105</name>
</gene>
<dbReference type="InterPro" id="IPR016174">
    <property type="entry name" value="Di-haem_cyt_TM"/>
</dbReference>
<keyword evidence="4" id="KW-1185">Reference proteome</keyword>
<dbReference type="PANTHER" id="PTHR43032:SF2">
    <property type="entry name" value="BLL0505 PROTEIN"/>
    <property type="match status" value="1"/>
</dbReference>
<keyword evidence="1" id="KW-0472">Membrane</keyword>
<feature type="transmembrane region" description="Helical" evidence="1">
    <location>
        <begin position="112"/>
        <end position="134"/>
    </location>
</feature>
<evidence type="ECO:0000313" key="4">
    <source>
        <dbReference type="Proteomes" id="UP001059617"/>
    </source>
</evidence>
<keyword evidence="1" id="KW-1133">Transmembrane helix</keyword>